<feature type="domain" description="DUF1638" evidence="1">
    <location>
        <begin position="28"/>
        <end position="192"/>
    </location>
</feature>
<name>A0A3G1KYD3_FORW1</name>
<protein>
    <recommendedName>
        <fullName evidence="1">DUF1638 domain-containing protein</fullName>
    </recommendedName>
</protein>
<evidence type="ECO:0000259" key="1">
    <source>
        <dbReference type="Pfam" id="PF07796"/>
    </source>
</evidence>
<dbReference type="EMBL" id="CP017634">
    <property type="protein sequence ID" value="ATW27420.1"/>
    <property type="molecule type" value="Genomic_DNA"/>
</dbReference>
<evidence type="ECO:0000313" key="2">
    <source>
        <dbReference type="EMBL" id="ATW27420.1"/>
    </source>
</evidence>
<proteinExistence type="predicted"/>
<dbReference type="AlphaFoldDB" id="A0A3G1KYD3"/>
<gene>
    <name evidence="2" type="ORF">DCMF_24070</name>
</gene>
<organism evidence="2 3">
    <name type="scientific">Formimonas warabiya</name>
    <dbReference type="NCBI Taxonomy" id="1761012"/>
    <lineage>
        <taxon>Bacteria</taxon>
        <taxon>Bacillati</taxon>
        <taxon>Bacillota</taxon>
        <taxon>Clostridia</taxon>
        <taxon>Eubacteriales</taxon>
        <taxon>Peptococcaceae</taxon>
        <taxon>Candidatus Formimonas</taxon>
    </lineage>
</organism>
<sequence length="218" mass="24735">MTQKIIACEVLKEELLAVTSGREIEFEFLPQGRHNYPEKLGRELQDILDGLTGYERVVLAFGLCGGAAKNLRAGDFTLTIPRVHDCIPLLLGSKARFAEHQSEGTGTLYMSRGWTSSDGSIVSEYQRTYEKFGEKKAARIFEIMFNGYRRVLFISAGLPDEEKYVQRSKEIGQLLKLDHQITQGNLTYIDKLVNGPWPEDEFINIAPHEVIKESYFLV</sequence>
<keyword evidence="3" id="KW-1185">Reference proteome</keyword>
<dbReference type="InterPro" id="IPR012437">
    <property type="entry name" value="DUF1638"/>
</dbReference>
<reference evidence="2 3" key="1">
    <citation type="submission" date="2016-10" db="EMBL/GenBank/DDBJ databases">
        <title>Complete Genome Sequence of Peptococcaceae strain DCMF.</title>
        <authorList>
            <person name="Edwards R.J."/>
            <person name="Holland S.I."/>
            <person name="Deshpande N.P."/>
            <person name="Wong Y.K."/>
            <person name="Ertan H."/>
            <person name="Manefield M."/>
            <person name="Russell T.L."/>
            <person name="Lee M.J."/>
        </authorList>
    </citation>
    <scope>NUCLEOTIDE SEQUENCE [LARGE SCALE GENOMIC DNA]</scope>
    <source>
        <strain evidence="2 3">DCMF</strain>
    </source>
</reference>
<evidence type="ECO:0000313" key="3">
    <source>
        <dbReference type="Proteomes" id="UP000323521"/>
    </source>
</evidence>
<dbReference type="KEGG" id="fwa:DCMF_24070"/>
<dbReference type="RefSeq" id="WP_148136776.1">
    <property type="nucleotide sequence ID" value="NZ_CP017634.1"/>
</dbReference>
<dbReference type="Proteomes" id="UP000323521">
    <property type="component" value="Chromosome"/>
</dbReference>
<accession>A0A3G1KYD3</accession>
<dbReference type="OrthoDB" id="9787351at2"/>
<dbReference type="Pfam" id="PF07796">
    <property type="entry name" value="DUF1638"/>
    <property type="match status" value="1"/>
</dbReference>